<keyword evidence="2 4" id="KW-0560">Oxidoreductase</keyword>
<dbReference type="EC" id="1.1.1.95" evidence="7"/>
<evidence type="ECO:0000259" key="5">
    <source>
        <dbReference type="Pfam" id="PF00389"/>
    </source>
</evidence>
<accession>A0A6J4LCF2</accession>
<dbReference type="PROSITE" id="PS00065">
    <property type="entry name" value="D_2_HYDROXYACID_DH_1"/>
    <property type="match status" value="1"/>
</dbReference>
<dbReference type="AlphaFoldDB" id="A0A6J4LCF2"/>
<dbReference type="GO" id="GO:0004617">
    <property type="term" value="F:phosphoglycerate dehydrogenase activity"/>
    <property type="evidence" value="ECO:0007669"/>
    <property type="project" value="UniProtKB-EC"/>
</dbReference>
<dbReference type="GO" id="GO:0016618">
    <property type="term" value="F:hydroxypyruvate reductase [NAD(P)H] activity"/>
    <property type="evidence" value="ECO:0007669"/>
    <property type="project" value="TreeGrafter"/>
</dbReference>
<dbReference type="GO" id="GO:0051287">
    <property type="term" value="F:NAD binding"/>
    <property type="evidence" value="ECO:0007669"/>
    <property type="project" value="InterPro"/>
</dbReference>
<name>A0A6J4LCF2_9BACT</name>
<dbReference type="InterPro" id="IPR036291">
    <property type="entry name" value="NAD(P)-bd_dom_sf"/>
</dbReference>
<dbReference type="InterPro" id="IPR006139">
    <property type="entry name" value="D-isomer_2_OHA_DH_cat_dom"/>
</dbReference>
<dbReference type="InterPro" id="IPR006140">
    <property type="entry name" value="D-isomer_DH_NAD-bd"/>
</dbReference>
<evidence type="ECO:0000256" key="2">
    <source>
        <dbReference type="ARBA" id="ARBA00023002"/>
    </source>
</evidence>
<comment type="similarity">
    <text evidence="1 4">Belongs to the D-isomer specific 2-hydroxyacid dehydrogenase family.</text>
</comment>
<keyword evidence="3" id="KW-0520">NAD</keyword>
<dbReference type="PANTHER" id="PTHR10996">
    <property type="entry name" value="2-HYDROXYACID DEHYDROGENASE-RELATED"/>
    <property type="match status" value="1"/>
</dbReference>
<dbReference type="EMBL" id="CADCTW010000101">
    <property type="protein sequence ID" value="CAA9325157.1"/>
    <property type="molecule type" value="Genomic_DNA"/>
</dbReference>
<dbReference type="PANTHER" id="PTHR10996:SF178">
    <property type="entry name" value="2-HYDROXYACID DEHYDROGENASE YGL185C-RELATED"/>
    <property type="match status" value="1"/>
</dbReference>
<evidence type="ECO:0000259" key="6">
    <source>
        <dbReference type="Pfam" id="PF02826"/>
    </source>
</evidence>
<evidence type="ECO:0000256" key="3">
    <source>
        <dbReference type="ARBA" id="ARBA00023027"/>
    </source>
</evidence>
<dbReference type="CDD" id="cd05301">
    <property type="entry name" value="GDH"/>
    <property type="match status" value="1"/>
</dbReference>
<dbReference type="Pfam" id="PF00389">
    <property type="entry name" value="2-Hacid_dh"/>
    <property type="match status" value="1"/>
</dbReference>
<dbReference type="PROSITE" id="PS00671">
    <property type="entry name" value="D_2_HYDROXYACID_DH_3"/>
    <property type="match status" value="1"/>
</dbReference>
<gene>
    <name evidence="7" type="ORF">AVDCRST_MAG68-2046</name>
</gene>
<reference evidence="7" key="1">
    <citation type="submission" date="2020-02" db="EMBL/GenBank/DDBJ databases">
        <authorList>
            <person name="Meier V. D."/>
        </authorList>
    </citation>
    <scope>NUCLEOTIDE SEQUENCE</scope>
    <source>
        <strain evidence="7">AVDCRST_MAG68</strain>
    </source>
</reference>
<dbReference type="FunFam" id="3.40.50.720:FF:000203">
    <property type="entry name" value="D-3-phosphoglycerate dehydrogenase (SerA)"/>
    <property type="match status" value="1"/>
</dbReference>
<evidence type="ECO:0000313" key="7">
    <source>
        <dbReference type="EMBL" id="CAA9325157.1"/>
    </source>
</evidence>
<dbReference type="SUPFAM" id="SSF52283">
    <property type="entry name" value="Formate/glycerate dehydrogenase catalytic domain-like"/>
    <property type="match status" value="1"/>
</dbReference>
<dbReference type="InterPro" id="IPR050223">
    <property type="entry name" value="D-isomer_2-hydroxyacid_DH"/>
</dbReference>
<protein>
    <submittedName>
        <fullName evidence="7">D-3-phosphoglycerate dehydrogenase</fullName>
        <ecNumber evidence="7">1.1.1.95</ecNumber>
    </submittedName>
</protein>
<dbReference type="InterPro" id="IPR029753">
    <property type="entry name" value="D-isomer_DH_CS"/>
</dbReference>
<dbReference type="Gene3D" id="3.40.50.720">
    <property type="entry name" value="NAD(P)-binding Rossmann-like Domain"/>
    <property type="match status" value="2"/>
</dbReference>
<dbReference type="GO" id="GO:0030267">
    <property type="term" value="F:glyoxylate reductase (NADPH) activity"/>
    <property type="evidence" value="ECO:0007669"/>
    <property type="project" value="TreeGrafter"/>
</dbReference>
<dbReference type="GO" id="GO:0005829">
    <property type="term" value="C:cytosol"/>
    <property type="evidence" value="ECO:0007669"/>
    <property type="project" value="TreeGrafter"/>
</dbReference>
<dbReference type="Pfam" id="PF02826">
    <property type="entry name" value="2-Hacid_dh_C"/>
    <property type="match status" value="1"/>
</dbReference>
<sequence length="323" mass="34105">MNGDLTRRHGDTERGPVIATSFPLPDEALGLLGEVGTVAGPHGWRDALGEAAALLCLLTDTVDAALLESAPRLRIVANAVVGFNHVDVAACRARGIVVTNTPDVLTAATAELAWALLLAAVRRLPQAERSLRAGEFHGWGFWDYLGDGLEGRTLGIYGMGRIGRAVARRAGGFGMRVIYHSRTPLPADEERALDAERVSFGDLLARGDVISLHAPLTPETRHAFGRDALARMRPGSVLVNTARGPLVDEAALADALRDGPLAAAGLDVYEHEPAVHPGLLELPNVVLLPHIGSATRGTRTAMAMLAARNVHAVLSGHPPLTPI</sequence>
<feature type="domain" description="D-isomer specific 2-hydroxyacid dehydrogenase catalytic" evidence="5">
    <location>
        <begin position="47"/>
        <end position="321"/>
    </location>
</feature>
<evidence type="ECO:0000256" key="4">
    <source>
        <dbReference type="RuleBase" id="RU003719"/>
    </source>
</evidence>
<dbReference type="InterPro" id="IPR029752">
    <property type="entry name" value="D-isomer_DH_CS1"/>
</dbReference>
<evidence type="ECO:0000256" key="1">
    <source>
        <dbReference type="ARBA" id="ARBA00005854"/>
    </source>
</evidence>
<dbReference type="SUPFAM" id="SSF51735">
    <property type="entry name" value="NAD(P)-binding Rossmann-fold domains"/>
    <property type="match status" value="1"/>
</dbReference>
<feature type="domain" description="D-isomer specific 2-hydroxyacid dehydrogenase NAD-binding" evidence="6">
    <location>
        <begin position="115"/>
        <end position="292"/>
    </location>
</feature>
<organism evidence="7">
    <name type="scientific">uncultured Gemmatimonadota bacterium</name>
    <dbReference type="NCBI Taxonomy" id="203437"/>
    <lineage>
        <taxon>Bacteria</taxon>
        <taxon>Pseudomonadati</taxon>
        <taxon>Gemmatimonadota</taxon>
        <taxon>environmental samples</taxon>
    </lineage>
</organism>
<proteinExistence type="inferred from homology"/>